<accession>A0AA86QRM7</accession>
<feature type="transmembrane region" description="Helical" evidence="1">
    <location>
        <begin position="83"/>
        <end position="104"/>
    </location>
</feature>
<evidence type="ECO:0000313" key="4">
    <source>
        <dbReference type="Proteomes" id="UP001642409"/>
    </source>
</evidence>
<dbReference type="Proteomes" id="UP001642409">
    <property type="component" value="Unassembled WGS sequence"/>
</dbReference>
<comment type="caution">
    <text evidence="2">The sequence shown here is derived from an EMBL/GenBank/DDBJ whole genome shotgun (WGS) entry which is preliminary data.</text>
</comment>
<dbReference type="AlphaFoldDB" id="A0AA86QRM7"/>
<keyword evidence="1" id="KW-0812">Transmembrane</keyword>
<organism evidence="2">
    <name type="scientific">Hexamita inflata</name>
    <dbReference type="NCBI Taxonomy" id="28002"/>
    <lineage>
        <taxon>Eukaryota</taxon>
        <taxon>Metamonada</taxon>
        <taxon>Diplomonadida</taxon>
        <taxon>Hexamitidae</taxon>
        <taxon>Hexamitinae</taxon>
        <taxon>Hexamita</taxon>
    </lineage>
</organism>
<gene>
    <name evidence="3" type="ORF">HINF_LOCUS43282</name>
    <name evidence="2" type="ORF">HINF_LOCUS44440</name>
</gene>
<keyword evidence="4" id="KW-1185">Reference proteome</keyword>
<feature type="transmembrane region" description="Helical" evidence="1">
    <location>
        <begin position="268"/>
        <end position="284"/>
    </location>
</feature>
<sequence>MQELEIFNKPLQYVLLFLLVSLTSGSLFCWIVLENHFAQHDMPGKKYNGYGFMTCLLTFVITGTVLHMKLLSLILQKMKFMTSIYMGVALFILGLILIVVGALYVPELLFAAEILISYAGSQIYVSMFCLFPCFKHHAVSMSCAFATSTMLFQIVDVPVPFYVPFVVWIVLLLLVTAFFKPNQPEKIFTHSSKLEKMKEVFKYTELYPVYLNVLFGMAAKSYYQNGYFARLAHLGIDPTNMQYIYTVSNFSSILAGFFNFLKLEQSHVINVVLSVVFNLLILTYECEFTISLNLFLMNISSTGVITSALSLCPTESNLFESNSIVYISMFLGDIIGMASMLKINMKTMDLVIVSTSMIMQIFSASTFTIIFKKKLFKSKYVKLSELKGVRDELGDFM</sequence>
<feature type="transmembrane region" description="Helical" evidence="1">
    <location>
        <begin position="350"/>
        <end position="371"/>
    </location>
</feature>
<keyword evidence="1" id="KW-1133">Transmembrane helix</keyword>
<feature type="transmembrane region" description="Helical" evidence="1">
    <location>
        <begin position="243"/>
        <end position="261"/>
    </location>
</feature>
<proteinExistence type="predicted"/>
<feature type="transmembrane region" description="Helical" evidence="1">
    <location>
        <begin position="138"/>
        <end position="155"/>
    </location>
</feature>
<feature type="transmembrane region" description="Helical" evidence="1">
    <location>
        <begin position="12"/>
        <end position="33"/>
    </location>
</feature>
<feature type="transmembrane region" description="Helical" evidence="1">
    <location>
        <begin position="290"/>
        <end position="312"/>
    </location>
</feature>
<feature type="transmembrane region" description="Helical" evidence="1">
    <location>
        <begin position="110"/>
        <end position="131"/>
    </location>
</feature>
<reference evidence="2" key="1">
    <citation type="submission" date="2023-06" db="EMBL/GenBank/DDBJ databases">
        <authorList>
            <person name="Kurt Z."/>
        </authorList>
    </citation>
    <scope>NUCLEOTIDE SEQUENCE</scope>
</reference>
<protein>
    <submittedName>
        <fullName evidence="2">Uncharacterized protein</fullName>
    </submittedName>
</protein>
<dbReference type="EMBL" id="CATOUU010000879">
    <property type="protein sequence ID" value="CAI9956795.1"/>
    <property type="molecule type" value="Genomic_DNA"/>
</dbReference>
<evidence type="ECO:0000313" key="2">
    <source>
        <dbReference type="EMBL" id="CAI9956795.1"/>
    </source>
</evidence>
<feature type="transmembrane region" description="Helical" evidence="1">
    <location>
        <begin position="324"/>
        <end position="344"/>
    </location>
</feature>
<evidence type="ECO:0000256" key="1">
    <source>
        <dbReference type="SAM" id="Phobius"/>
    </source>
</evidence>
<name>A0AA86QRM7_9EUKA</name>
<keyword evidence="1" id="KW-0472">Membrane</keyword>
<feature type="transmembrane region" description="Helical" evidence="1">
    <location>
        <begin position="200"/>
        <end position="223"/>
    </location>
</feature>
<dbReference type="EMBL" id="CAXDID020000179">
    <property type="protein sequence ID" value="CAL6049428.1"/>
    <property type="molecule type" value="Genomic_DNA"/>
</dbReference>
<feature type="transmembrane region" description="Helical" evidence="1">
    <location>
        <begin position="161"/>
        <end position="179"/>
    </location>
</feature>
<feature type="transmembrane region" description="Helical" evidence="1">
    <location>
        <begin position="49"/>
        <end position="71"/>
    </location>
</feature>
<evidence type="ECO:0000313" key="3">
    <source>
        <dbReference type="EMBL" id="CAL6049428.1"/>
    </source>
</evidence>
<reference evidence="3 4" key="2">
    <citation type="submission" date="2024-07" db="EMBL/GenBank/DDBJ databases">
        <authorList>
            <person name="Akdeniz Z."/>
        </authorList>
    </citation>
    <scope>NUCLEOTIDE SEQUENCE [LARGE SCALE GENOMIC DNA]</scope>
</reference>